<dbReference type="EMBL" id="LT882689">
    <property type="protein sequence ID" value="SMY30126.1"/>
    <property type="molecule type" value="Genomic_DNA"/>
</dbReference>
<sequence length="184" mass="20416">MLPAACSTGRLRKDGGLSDVVAEARSDLTTYRSDPTTYWSDPTSHKVFSTRVCAFLPAGGQDIYRALGDCDRDHIYLSLIHPLVTTTPEPLHFTPYIDITSHKRGMSEQFLIRGVVYQLGYEEWQNPSTAILRYDPSMPSATAHPPPPLPSDTEPPFLRHRSAPSRGSLSPRNDCHGQVCAQHV</sequence>
<proteinExistence type="predicted"/>
<dbReference type="AlphaFoldDB" id="A0A1Y6M0J2"/>
<feature type="region of interest" description="Disordered" evidence="1">
    <location>
        <begin position="135"/>
        <end position="184"/>
    </location>
</feature>
<evidence type="ECO:0000313" key="3">
    <source>
        <dbReference type="Proteomes" id="UP000215453"/>
    </source>
</evidence>
<dbReference type="Proteomes" id="UP000215453">
    <property type="component" value="Chromosome 14"/>
</dbReference>
<evidence type="ECO:0000313" key="2">
    <source>
        <dbReference type="EMBL" id="SMY30126.1"/>
    </source>
</evidence>
<reference evidence="2 3" key="1">
    <citation type="submission" date="2016-10" db="EMBL/GenBank/DDBJ databases">
        <authorList>
            <person name="Varghese N."/>
        </authorList>
    </citation>
    <scope>NUCLEOTIDE SEQUENCE [LARGE SCALE GENOMIC DNA]</scope>
</reference>
<evidence type="ECO:0000256" key="1">
    <source>
        <dbReference type="SAM" id="MobiDB-lite"/>
    </source>
</evidence>
<organism evidence="2 3">
    <name type="scientific">Zymoseptoria tritici ST99CH_1A5</name>
    <dbReference type="NCBI Taxonomy" id="1276529"/>
    <lineage>
        <taxon>Eukaryota</taxon>
        <taxon>Fungi</taxon>
        <taxon>Dikarya</taxon>
        <taxon>Ascomycota</taxon>
        <taxon>Pezizomycotina</taxon>
        <taxon>Dothideomycetes</taxon>
        <taxon>Dothideomycetidae</taxon>
        <taxon>Mycosphaerellales</taxon>
        <taxon>Mycosphaerellaceae</taxon>
        <taxon>Zymoseptoria</taxon>
    </lineage>
</organism>
<name>A0A1Y6M0J2_ZYMTR</name>
<accession>A0A1Y6M0J2</accession>
<gene>
    <name evidence="2" type="ORF">ZT1A5_G11576</name>
</gene>
<protein>
    <submittedName>
        <fullName evidence="2">Uncharacterized protein</fullName>
    </submittedName>
</protein>